<organism evidence="2 3">
    <name type="scientific">Faecalibacter bovis</name>
    <dbReference type="NCBI Taxonomy" id="2898187"/>
    <lineage>
        <taxon>Bacteria</taxon>
        <taxon>Pseudomonadati</taxon>
        <taxon>Bacteroidota</taxon>
        <taxon>Flavobacteriia</taxon>
        <taxon>Flavobacteriales</taxon>
        <taxon>Weeksellaceae</taxon>
        <taxon>Faecalibacter</taxon>
    </lineage>
</organism>
<gene>
    <name evidence="2" type="ORF">J9309_00590</name>
</gene>
<sequence>MIKNILYFNCTNSYRINFFYLVVIIFSSIINYIHAQEFKLDTLVQSTEDISINDTTFITIKDSTMVYVTKGTVLVNFIEKTENSKNIVFIDKKEVTEDKILLKDNASEIKIASNTTVNKTLKKDNLISYTKIKERSKITIPPFTQLFYFSSAPNKISTNNNNTPVFRAIINKNLEIKYNADVEILYRTSYYNYICSSLCVSISTLDIRSPSQLI</sequence>
<feature type="transmembrane region" description="Helical" evidence="1">
    <location>
        <begin position="16"/>
        <end position="33"/>
    </location>
</feature>
<keyword evidence="1" id="KW-1133">Transmembrane helix</keyword>
<keyword evidence="3" id="KW-1185">Reference proteome</keyword>
<evidence type="ECO:0000313" key="3">
    <source>
        <dbReference type="Proteomes" id="UP000672011"/>
    </source>
</evidence>
<proteinExistence type="predicted"/>
<dbReference type="RefSeq" id="WP_230476525.1">
    <property type="nucleotide sequence ID" value="NZ_CP072842.1"/>
</dbReference>
<evidence type="ECO:0000313" key="2">
    <source>
        <dbReference type="EMBL" id="QTV05881.1"/>
    </source>
</evidence>
<evidence type="ECO:0000256" key="1">
    <source>
        <dbReference type="SAM" id="Phobius"/>
    </source>
</evidence>
<reference evidence="3" key="2">
    <citation type="submission" date="2021-04" db="EMBL/GenBank/DDBJ databases">
        <title>Taxonomy of Flavobacteriaceae bacterium ZY171143.</title>
        <authorList>
            <person name="Li F."/>
        </authorList>
    </citation>
    <scope>NUCLEOTIDE SEQUENCE [LARGE SCALE GENOMIC DNA]</scope>
    <source>
        <strain evidence="3">ZY171143</strain>
    </source>
</reference>
<keyword evidence="1" id="KW-0472">Membrane</keyword>
<protein>
    <recommendedName>
        <fullName evidence="4">Organic solvent tolerance-like N-terminal domain-containing protein</fullName>
    </recommendedName>
</protein>
<dbReference type="EMBL" id="CP072842">
    <property type="protein sequence ID" value="QTV05881.1"/>
    <property type="molecule type" value="Genomic_DNA"/>
</dbReference>
<accession>A0ABX7XD85</accession>
<dbReference type="Proteomes" id="UP000672011">
    <property type="component" value="Chromosome"/>
</dbReference>
<evidence type="ECO:0008006" key="4">
    <source>
        <dbReference type="Google" id="ProtNLM"/>
    </source>
</evidence>
<name>A0ABX7XD85_9FLAO</name>
<keyword evidence="1" id="KW-0812">Transmembrane</keyword>
<reference evidence="2 3" key="1">
    <citation type="journal article" date="2021" name="Int. J. Syst. Evol. Microbiol.">
        <title>Faecalibacter bovis sp. nov., isolated from cow faeces.</title>
        <authorList>
            <person name="Li F."/>
            <person name="Zhao W."/>
            <person name="Hong Q."/>
            <person name="Shao Q."/>
            <person name="Song J."/>
            <person name="Yang S."/>
        </authorList>
    </citation>
    <scope>NUCLEOTIDE SEQUENCE [LARGE SCALE GENOMIC DNA]</scope>
    <source>
        <strain evidence="2 3">ZY171143</strain>
    </source>
</reference>